<gene>
    <name evidence="3" type="ORF">CEUSTIGMA_g103.t1</name>
</gene>
<dbReference type="GO" id="GO:0005886">
    <property type="term" value="C:plasma membrane"/>
    <property type="evidence" value="ECO:0007669"/>
    <property type="project" value="TreeGrafter"/>
</dbReference>
<dbReference type="GO" id="GO:0071277">
    <property type="term" value="P:cellular response to calcium ion"/>
    <property type="evidence" value="ECO:0007669"/>
    <property type="project" value="TreeGrafter"/>
</dbReference>
<dbReference type="InterPro" id="IPR035892">
    <property type="entry name" value="C2_domain_sf"/>
</dbReference>
<name>A0A250WP86_9CHLO</name>
<evidence type="ECO:0000313" key="3">
    <source>
        <dbReference type="EMBL" id="GAX72647.1"/>
    </source>
</evidence>
<dbReference type="Gene3D" id="2.60.40.150">
    <property type="entry name" value="C2 domain"/>
    <property type="match status" value="1"/>
</dbReference>
<dbReference type="Pfam" id="PF07002">
    <property type="entry name" value="Copine"/>
    <property type="match status" value="1"/>
</dbReference>
<reference evidence="3 4" key="1">
    <citation type="submission" date="2017-08" db="EMBL/GenBank/DDBJ databases">
        <title>Acidophilic green algal genome provides insights into adaptation to an acidic environment.</title>
        <authorList>
            <person name="Hirooka S."/>
            <person name="Hirose Y."/>
            <person name="Kanesaki Y."/>
            <person name="Higuchi S."/>
            <person name="Fujiwara T."/>
            <person name="Onuma R."/>
            <person name="Era A."/>
            <person name="Ohbayashi R."/>
            <person name="Uzuka A."/>
            <person name="Nozaki H."/>
            <person name="Yoshikawa H."/>
            <person name="Miyagishima S.Y."/>
        </authorList>
    </citation>
    <scope>NUCLEOTIDE SEQUENCE [LARGE SCALE GENOMIC DNA]</scope>
    <source>
        <strain evidence="3 4">NIES-2499</strain>
    </source>
</reference>
<feature type="region of interest" description="Disordered" evidence="1">
    <location>
        <begin position="619"/>
        <end position="642"/>
    </location>
</feature>
<dbReference type="PANTHER" id="PTHR10857">
    <property type="entry name" value="COPINE"/>
    <property type="match status" value="1"/>
</dbReference>
<dbReference type="Proteomes" id="UP000232323">
    <property type="component" value="Unassembled WGS sequence"/>
</dbReference>
<dbReference type="EMBL" id="BEGY01000001">
    <property type="protein sequence ID" value="GAX72647.1"/>
    <property type="molecule type" value="Genomic_DNA"/>
</dbReference>
<comment type="caution">
    <text evidence="3">The sequence shown here is derived from an EMBL/GenBank/DDBJ whole genome shotgun (WGS) entry which is preliminary data.</text>
</comment>
<evidence type="ECO:0000259" key="2">
    <source>
        <dbReference type="PROSITE" id="PS50004"/>
    </source>
</evidence>
<evidence type="ECO:0000313" key="4">
    <source>
        <dbReference type="Proteomes" id="UP000232323"/>
    </source>
</evidence>
<dbReference type="InterPro" id="IPR000008">
    <property type="entry name" value="C2_dom"/>
</dbReference>
<dbReference type="InterPro" id="IPR045052">
    <property type="entry name" value="Copine"/>
</dbReference>
<dbReference type="OrthoDB" id="1721645at2759"/>
<keyword evidence="4" id="KW-1185">Reference proteome</keyword>
<dbReference type="SUPFAM" id="SSF49562">
    <property type="entry name" value="C2 domain (Calcium/lipid-binding domain, CaLB)"/>
    <property type="match status" value="1"/>
</dbReference>
<dbReference type="CDD" id="cd04048">
    <property type="entry name" value="C2A_Copine"/>
    <property type="match status" value="1"/>
</dbReference>
<evidence type="ECO:0000256" key="1">
    <source>
        <dbReference type="SAM" id="MobiDB-lite"/>
    </source>
</evidence>
<dbReference type="STRING" id="1157962.A0A250WP86"/>
<feature type="domain" description="C2" evidence="2">
    <location>
        <begin position="45"/>
        <end position="179"/>
    </location>
</feature>
<dbReference type="GO" id="GO:0005544">
    <property type="term" value="F:calcium-dependent phospholipid binding"/>
    <property type="evidence" value="ECO:0007669"/>
    <property type="project" value="InterPro"/>
</dbReference>
<accession>A0A250WP86</accession>
<dbReference type="PANTHER" id="PTHR10857:SF106">
    <property type="entry name" value="C2 DOMAIN-CONTAINING PROTEIN"/>
    <property type="match status" value="1"/>
</dbReference>
<dbReference type="PROSITE" id="PS50004">
    <property type="entry name" value="C2"/>
    <property type="match status" value="1"/>
</dbReference>
<proteinExistence type="predicted"/>
<sequence length="796" mass="86707">MGFIFSVPTFLRADDEVQLIRAQFTRRPALYLGTKKQNAYEIVRHISGQEPSLHSSKLDGSPRWIDIGLSCSGLPCADMFSLSDPMAVLYERIESTGAWRERGRTEVILNNEDPVFLQRIRILYRPGYTQQLRLVLVDLDGDVDAELVDATTCDFLGEAKDFTLHELVSAPNSKLELPLDTEEEMNIQSFATLTAEVVAQPRGTVSFQVGLYNLPESEHLNPVLEVMRQAPVGRWACIYKSEVCAGSSVEWWPIKLDLSLLDNGQDGAPIQMRVSSLGADGHPVLIGLTIVTTETLASAAGTGRELVLTSLASDKEELHNSTLRLASTVGSGNGGIRTYLTRASATISNTGASMAKASLSHLNRISLQKRSGTPKSNGPVDAPVPHLKVLAWEQHNESSLLERLKKGPSLQVAVAIDFTKTNLQPEQPGSLHFLLGQAGTLTKYEEVMWRISRILSWPQLSQQRVSLATAALSTSSTMEQQQQQQQWPPSLDLSLAPSGSAEALLGKGGKPISQVTPASSFAAVVGGGHQLNPKHKVAQPPLLVFGFGGHQPGQLPVACFPLTRHPGGVCMGGMNELFRSYRHSLASWRLSSQRLLGPLISQVAHLAETSDREAAALHPGAYTNTEAPEVSGAEASALSEKPPGAPSLYTILIILTNGPPLDIKETIDTVSHSGGLPMSIVVVNVAEEGEGEDDARLQMLDYKIRRTHDGRQLSLLHTFLSHLNGKFPVRDNVHYVRYSHHPPAGDASDEELLMDIFLELSDQYSEFCSIREKTDENADNMELTLSEANTLGEETK</sequence>
<dbReference type="InterPro" id="IPR010734">
    <property type="entry name" value="Copine_C"/>
</dbReference>
<organism evidence="3 4">
    <name type="scientific">Chlamydomonas eustigma</name>
    <dbReference type="NCBI Taxonomy" id="1157962"/>
    <lineage>
        <taxon>Eukaryota</taxon>
        <taxon>Viridiplantae</taxon>
        <taxon>Chlorophyta</taxon>
        <taxon>core chlorophytes</taxon>
        <taxon>Chlorophyceae</taxon>
        <taxon>CS clade</taxon>
        <taxon>Chlamydomonadales</taxon>
        <taxon>Chlamydomonadaceae</taxon>
        <taxon>Chlamydomonas</taxon>
    </lineage>
</organism>
<dbReference type="AlphaFoldDB" id="A0A250WP86"/>
<protein>
    <recommendedName>
        <fullName evidence="2">C2 domain-containing protein</fullName>
    </recommendedName>
</protein>